<proteinExistence type="predicted"/>
<dbReference type="Proteomes" id="UP000182248">
    <property type="component" value="Unassembled WGS sequence"/>
</dbReference>
<accession>A0A1K1QG68</accession>
<evidence type="ECO:0000256" key="1">
    <source>
        <dbReference type="SAM" id="SignalP"/>
    </source>
</evidence>
<feature type="signal peptide" evidence="1">
    <location>
        <begin position="1"/>
        <end position="19"/>
    </location>
</feature>
<dbReference type="RefSeq" id="WP_072317726.1">
    <property type="nucleotide sequence ID" value="NZ_FPJE01000013.1"/>
</dbReference>
<evidence type="ECO:0000313" key="2">
    <source>
        <dbReference type="EMBL" id="SFW58700.1"/>
    </source>
</evidence>
<reference evidence="2 3" key="1">
    <citation type="submission" date="2016-11" db="EMBL/GenBank/DDBJ databases">
        <authorList>
            <person name="Jaros S."/>
            <person name="Januszkiewicz K."/>
            <person name="Wedrychowicz H."/>
        </authorList>
    </citation>
    <scope>NUCLEOTIDE SEQUENCE [LARGE SCALE GENOMIC DNA]</scope>
    <source>
        <strain evidence="2 3">CGMCC 1.12145</strain>
    </source>
</reference>
<dbReference type="OrthoDB" id="5442696at2"/>
<dbReference type="AlphaFoldDB" id="A0A1K1QG68"/>
<dbReference type="EMBL" id="FPJE01000013">
    <property type="protein sequence ID" value="SFW58700.1"/>
    <property type="molecule type" value="Genomic_DNA"/>
</dbReference>
<dbReference type="Gene3D" id="2.40.160.10">
    <property type="entry name" value="Porin"/>
    <property type="match status" value="1"/>
</dbReference>
<sequence>MKKIFVFAALFLSAQLILAQEEKINTNKADFELGKGLRFSFDNGDYQFKIGGFIQPSYTYSRIKDEKAENRFRSKRSYFNISGKALKEKVSFFIQTDFSLDSPLLDAWVAYHPTDDIRITFGQKRTFTNSREMTYDEDVMQFTERSMISTVFSDTGREFGLYAEGRFQWGKAGIMPQIAITSGDGRNSFGSDSRDTDKGGLKYGGRLDVYPLGYFSEGNTGMTADLMHESSLKMVVGAAASYNDGASNAMGEGHGDFALYNEDGKVQLPDYRKVYADILLKYQGFSLLGEYANTSATGLDDIYINEAASLALAPQQISSYLLIGDAWNTQLGYATLSGYALDLRYTQLLPEFKDYSNSLLQDTKAYTIGFSKYFKNNAFKLQTSFSKIDYEAGKDEIRAELLLQVVF</sequence>
<keyword evidence="1" id="KW-0732">Signal</keyword>
<keyword evidence="3" id="KW-1185">Reference proteome</keyword>
<evidence type="ECO:0000313" key="3">
    <source>
        <dbReference type="Proteomes" id="UP000182248"/>
    </source>
</evidence>
<protein>
    <submittedName>
        <fullName evidence="2">Phosphate-selective porin O and P</fullName>
    </submittedName>
</protein>
<name>A0A1K1QG68_9FLAO</name>
<dbReference type="STRING" id="1150368.SAMN02927921_02506"/>
<feature type="chain" id="PRO_5012430671" evidence="1">
    <location>
        <begin position="20"/>
        <end position="407"/>
    </location>
</feature>
<organism evidence="2 3">
    <name type="scientific">Sinomicrobium oceani</name>
    <dbReference type="NCBI Taxonomy" id="1150368"/>
    <lineage>
        <taxon>Bacteria</taxon>
        <taxon>Pseudomonadati</taxon>
        <taxon>Bacteroidota</taxon>
        <taxon>Flavobacteriia</taxon>
        <taxon>Flavobacteriales</taxon>
        <taxon>Flavobacteriaceae</taxon>
        <taxon>Sinomicrobium</taxon>
    </lineage>
</organism>
<dbReference type="InterPro" id="IPR023614">
    <property type="entry name" value="Porin_dom_sf"/>
</dbReference>
<gene>
    <name evidence="2" type="ORF">SAMN02927921_02506</name>
</gene>